<proteinExistence type="inferred from homology"/>
<dbReference type="PANTHER" id="PTHR21597">
    <property type="entry name" value="THO2 PROTEIN"/>
    <property type="match status" value="1"/>
</dbReference>
<comment type="caution">
    <text evidence="9">The sequence shown here is derived from an EMBL/GenBank/DDBJ whole genome shotgun (WGS) entry which is preliminary data.</text>
</comment>
<feature type="compositionally biased region" description="Basic and acidic residues" evidence="5">
    <location>
        <begin position="1445"/>
        <end position="1455"/>
    </location>
</feature>
<feature type="domain" description="THO complex subunitTHOC2 N-terminal" evidence="7">
    <location>
        <begin position="655"/>
        <end position="728"/>
    </location>
</feature>
<evidence type="ECO:0000259" key="8">
    <source>
        <dbReference type="Pfam" id="PF16134"/>
    </source>
</evidence>
<dbReference type="Pfam" id="PF11262">
    <property type="entry name" value="Tho2"/>
    <property type="match status" value="2"/>
</dbReference>
<comment type="subcellular location">
    <subcellularLocation>
        <location evidence="1">Nucleus</location>
    </subcellularLocation>
</comment>
<organism evidence="9 10">
    <name type="scientific">Nakaseomyces bracarensis</name>
    <dbReference type="NCBI Taxonomy" id="273131"/>
    <lineage>
        <taxon>Eukaryota</taxon>
        <taxon>Fungi</taxon>
        <taxon>Dikarya</taxon>
        <taxon>Ascomycota</taxon>
        <taxon>Saccharomycotina</taxon>
        <taxon>Saccharomycetes</taxon>
        <taxon>Saccharomycetales</taxon>
        <taxon>Saccharomycetaceae</taxon>
        <taxon>Nakaseomyces</taxon>
    </lineage>
</organism>
<feature type="domain" description="THO complex subunitTHOC2 C-terminal" evidence="6">
    <location>
        <begin position="1111"/>
        <end position="1188"/>
    </location>
</feature>
<keyword evidence="10" id="KW-1185">Reference proteome</keyword>
<feature type="compositionally biased region" description="Basic and acidic residues" evidence="5">
    <location>
        <begin position="1248"/>
        <end position="1276"/>
    </location>
</feature>
<feature type="region of interest" description="Disordered" evidence="5">
    <location>
        <begin position="1248"/>
        <end position="1292"/>
    </location>
</feature>
<feature type="compositionally biased region" description="Polar residues" evidence="5">
    <location>
        <begin position="1464"/>
        <end position="1475"/>
    </location>
</feature>
<dbReference type="Pfam" id="PF16134">
    <property type="entry name" value="THOC2_N"/>
    <property type="match status" value="1"/>
</dbReference>
<evidence type="ECO:0000256" key="1">
    <source>
        <dbReference type="ARBA" id="ARBA00004123"/>
    </source>
</evidence>
<evidence type="ECO:0000256" key="5">
    <source>
        <dbReference type="SAM" id="MobiDB-lite"/>
    </source>
</evidence>
<feature type="compositionally biased region" description="Polar residues" evidence="5">
    <location>
        <begin position="1277"/>
        <end position="1292"/>
    </location>
</feature>
<dbReference type="Pfam" id="PF11732">
    <property type="entry name" value="Thoc2"/>
    <property type="match status" value="1"/>
</dbReference>
<dbReference type="PANTHER" id="PTHR21597:SF0">
    <property type="entry name" value="THO COMPLEX SUBUNIT 2"/>
    <property type="match status" value="1"/>
</dbReference>
<dbReference type="InterPro" id="IPR040007">
    <property type="entry name" value="Tho2"/>
</dbReference>
<feature type="compositionally biased region" description="Basic and acidic residues" evidence="5">
    <location>
        <begin position="1486"/>
        <end position="1511"/>
    </location>
</feature>
<reference evidence="9 10" key="1">
    <citation type="submission" date="2024-05" db="EMBL/GenBank/DDBJ databases">
        <title>Long read based assembly of the Candida bracarensis genome reveals expanded adhesin content.</title>
        <authorList>
            <person name="Marcet-Houben M."/>
            <person name="Ksiezopolska E."/>
            <person name="Gabaldon T."/>
        </authorList>
    </citation>
    <scope>NUCLEOTIDE SEQUENCE [LARGE SCALE GENOMIC DNA]</scope>
    <source>
        <strain evidence="9 10">CBM6</strain>
    </source>
</reference>
<feature type="domain" description="THO complex subunit 2 N-terminal" evidence="8">
    <location>
        <begin position="24"/>
        <end position="652"/>
    </location>
</feature>
<accession>A0ABR4NUQ2</accession>
<evidence type="ECO:0000313" key="10">
    <source>
        <dbReference type="Proteomes" id="UP001623330"/>
    </source>
</evidence>
<comment type="similarity">
    <text evidence="2">Belongs to the THOC2 family.</text>
</comment>
<sequence>MPSLEQLKKVTLQVKSSLRTREYLTDEFVAQWDDKVHALVSNYVDLSSDQERETWLRVLFTDVVILLSSIDTLNVSVEKLSLLVQDVNNATPSLEGTIGKMFVAVTSSNLVKDPNEKILDFIRATPCLHNEVYKYSWLAARLMTRQQKVLLKHVLKKNKYEIKKYNLVWESPIGFAEIISLLYTMFLDPYASQRIPLYISQFNQISGKYNLDHLRTLDIVLSISAEHITENYQLIIDFLKSSNFWPKHTMTSNVNDFSSLNTGGNFMASNLITVRLNSFFQSHTESSNNEYERNYMNLCCILIINGFVNFVSLWDNLLPSEEDFNNYLDKNTVHLEEESTKGVENPLAMAAALTNDEEEISEKVEGKQDVTTSGDDKQIDIENQEQEKKRQQYAIVNSGKLQLLMRLLAHGVYIPAMWAISKHPKIVYLETEIPYLFTRIFDFQLEKLYSSAIPNWNSDINSASRQGELENGLLAFKPRLFSEIITDDTKEITELNTKRVFYYKQWKDSLVPIEDIDSLFNASHEYFQLFNVTLACNKQLITKICRIIKKGIQNDLASTTYTEESLDTWINYTRKFLFPITGVLENDSVLSSEIYDVMKNFPFEKRYFMYNEMLTKTSQDELLIKVGFNRAEREAKSTLKSLSTDNIESGSRKFSRLISSNPMATLVPIVKQIENYDKVSELIVYTTKFLNEFGYDTLQYVLLLRLTFNRPSVQDDGINQAMWVQRLAVFIAGLAKSCPHMDISKLITYLIKTLHKGNDIAVTILKELISTVAGIRDLNHVSRLRLILINSGKPLEQYGQKLIFDTRNDNKNLAMNLMKLFESQDAVTEIIMLLYNLNLQTNSKQLHYKILSSRCDEMNTLLWSFIELVKHCTNFESFSKVVTPFEKLVNDMGVSTPWAFHIWREYYKELDEMNAEVSSIEAFQNVNFEGVDFSHLDRGLFLSFWRLSLYHIQFDKSLYNMRKTEVENEMLSAATSRKKNQFNHQIKDIMSSCITHEQIFRKTRDYLVENSKQWTTSLSRETYMNLIQYCLIPRIIFSPSDALFSSRFLTETFSMDVLFNIMNTLIEAKFLHSLVFSSTISEAGNLGIFFCDLLESLERIRTADQLSTNQVNLLFKWHEIIVDEFIILVQEKNYMSIRNGIEFMRNMSELFPVVDVHIKLACKALEDILLEEKREDIKLPTNALFGHLNSRIKTAIKKVNYCGLSSEELTKEEKLKSEEEEIESYENMLENEKKQAELRAKIEENKQKRLQAEKEQAEKSSLEPEKLQEKNYRDTSKTTNQINSNKSQSTPSDWRMSKVFRVMDDAAYYLSRNDLYNASKLIENDSEQWNLKYATKSKNSATEFRSMIFDIFSRYFKSLVNYPNGSEFRGHMEDIRRATRYLEPENTRGQESDGGKSSRYGGASSTNSRINEQRNRQGNGEKERTNLNRGSNFNRDSGRQFKQSFQREDIVDKQRNQLRFPDKPSQQQRNEVQSKNLKRGFQGGPIKEEERPTKRFKKDEKRSYMDRDARTNQKPPQSRFGGPSTNQRDSSKSSLPQGPKAAKGSRYQR</sequence>
<feature type="compositionally biased region" description="Basic and acidic residues" evidence="5">
    <location>
        <begin position="1380"/>
        <end position="1396"/>
    </location>
</feature>
<protein>
    <recommendedName>
        <fullName evidence="3">THO complex subunit 2</fullName>
    </recommendedName>
</protein>
<evidence type="ECO:0000259" key="6">
    <source>
        <dbReference type="Pfam" id="PF11262"/>
    </source>
</evidence>
<feature type="region of interest" description="Disordered" evidence="5">
    <location>
        <begin position="1380"/>
        <end position="1549"/>
    </location>
</feature>
<gene>
    <name evidence="9" type="ORF">RNJ44_04371</name>
</gene>
<dbReference type="InterPro" id="IPR021726">
    <property type="entry name" value="THO_THOC2_N"/>
</dbReference>
<evidence type="ECO:0000256" key="2">
    <source>
        <dbReference type="ARBA" id="ARBA00007857"/>
    </source>
</evidence>
<feature type="compositionally biased region" description="Basic and acidic residues" evidence="5">
    <location>
        <begin position="361"/>
        <end position="377"/>
    </location>
</feature>
<feature type="compositionally biased region" description="Basic and acidic residues" evidence="5">
    <location>
        <begin position="1411"/>
        <end position="1426"/>
    </location>
</feature>
<dbReference type="InterPro" id="IPR021418">
    <property type="entry name" value="THO_THOC2_C"/>
</dbReference>
<dbReference type="InterPro" id="IPR032302">
    <property type="entry name" value="THOC2_N"/>
</dbReference>
<evidence type="ECO:0000313" key="9">
    <source>
        <dbReference type="EMBL" id="KAL3232455.1"/>
    </source>
</evidence>
<name>A0ABR4NUQ2_9SACH</name>
<evidence type="ECO:0000256" key="3">
    <source>
        <dbReference type="ARBA" id="ARBA00019596"/>
    </source>
</evidence>
<feature type="region of interest" description="Disordered" evidence="5">
    <location>
        <begin position="357"/>
        <end position="377"/>
    </location>
</feature>
<dbReference type="EMBL" id="JBEVYD010000005">
    <property type="protein sequence ID" value="KAL3232455.1"/>
    <property type="molecule type" value="Genomic_DNA"/>
</dbReference>
<evidence type="ECO:0000259" key="7">
    <source>
        <dbReference type="Pfam" id="PF11732"/>
    </source>
</evidence>
<evidence type="ECO:0000256" key="4">
    <source>
        <dbReference type="ARBA" id="ARBA00023242"/>
    </source>
</evidence>
<feature type="compositionally biased region" description="Polar residues" evidence="5">
    <location>
        <begin position="1523"/>
        <end position="1536"/>
    </location>
</feature>
<dbReference type="Proteomes" id="UP001623330">
    <property type="component" value="Unassembled WGS sequence"/>
</dbReference>
<feature type="compositionally biased region" description="Polar residues" evidence="5">
    <location>
        <begin position="1427"/>
        <end position="1444"/>
    </location>
</feature>
<keyword evidence="4" id="KW-0539">Nucleus</keyword>
<feature type="domain" description="THO complex subunitTHOC2 C-terminal" evidence="6">
    <location>
        <begin position="935"/>
        <end position="1101"/>
    </location>
</feature>